<name>A0ABW5AK97_9BRAD</name>
<evidence type="ECO:0000313" key="2">
    <source>
        <dbReference type="Proteomes" id="UP001597314"/>
    </source>
</evidence>
<keyword evidence="2" id="KW-1185">Reference proteome</keyword>
<protein>
    <submittedName>
        <fullName evidence="1">Uncharacterized protein</fullName>
    </submittedName>
</protein>
<evidence type="ECO:0000313" key="1">
    <source>
        <dbReference type="EMBL" id="MFD2183091.1"/>
    </source>
</evidence>
<proteinExistence type="predicted"/>
<reference evidence="2" key="1">
    <citation type="journal article" date="2019" name="Int. J. Syst. Evol. Microbiol.">
        <title>The Global Catalogue of Microorganisms (GCM) 10K type strain sequencing project: providing services to taxonomists for standard genome sequencing and annotation.</title>
        <authorList>
            <consortium name="The Broad Institute Genomics Platform"/>
            <consortium name="The Broad Institute Genome Sequencing Center for Infectious Disease"/>
            <person name="Wu L."/>
            <person name="Ma J."/>
        </authorList>
    </citation>
    <scope>NUCLEOTIDE SEQUENCE [LARGE SCALE GENOMIC DNA]</scope>
    <source>
        <strain evidence="2">CGMCC 1.6774</strain>
    </source>
</reference>
<sequence length="102" mass="11040">MSVHDDPILAAIEFHRAAHAAWLRAAAEDRAAPGDPEIRAHTDLLRARAEAAAWALLDTMPSTPAGLLTLATYAGDFVVAGHAWPEGWDQRFYAVVVRWPGA</sequence>
<accession>A0ABW5AK97</accession>
<dbReference type="RefSeq" id="WP_378478257.1">
    <property type="nucleotide sequence ID" value="NZ_JBHUIW010000014.1"/>
</dbReference>
<organism evidence="1 2">
    <name type="scientific">Rhodoplanes azumiensis</name>
    <dbReference type="NCBI Taxonomy" id="1897628"/>
    <lineage>
        <taxon>Bacteria</taxon>
        <taxon>Pseudomonadati</taxon>
        <taxon>Pseudomonadota</taxon>
        <taxon>Alphaproteobacteria</taxon>
        <taxon>Hyphomicrobiales</taxon>
        <taxon>Nitrobacteraceae</taxon>
        <taxon>Rhodoplanes</taxon>
    </lineage>
</organism>
<gene>
    <name evidence="1" type="ORF">ACFSOX_13100</name>
</gene>
<comment type="caution">
    <text evidence="1">The sequence shown here is derived from an EMBL/GenBank/DDBJ whole genome shotgun (WGS) entry which is preliminary data.</text>
</comment>
<dbReference type="EMBL" id="JBHUIW010000014">
    <property type="protein sequence ID" value="MFD2183091.1"/>
    <property type="molecule type" value="Genomic_DNA"/>
</dbReference>
<dbReference type="Proteomes" id="UP001597314">
    <property type="component" value="Unassembled WGS sequence"/>
</dbReference>